<dbReference type="Proteomes" id="UP000492821">
    <property type="component" value="Unassembled WGS sequence"/>
</dbReference>
<evidence type="ECO:0000313" key="3">
    <source>
        <dbReference type="WBParaSite" id="Pan_g12558.t1"/>
    </source>
</evidence>
<keyword evidence="1" id="KW-0472">Membrane</keyword>
<reference evidence="3" key="2">
    <citation type="submission" date="2020-10" db="UniProtKB">
        <authorList>
            <consortium name="WormBaseParasite"/>
        </authorList>
    </citation>
    <scope>IDENTIFICATION</scope>
</reference>
<feature type="transmembrane region" description="Helical" evidence="1">
    <location>
        <begin position="16"/>
        <end position="37"/>
    </location>
</feature>
<feature type="transmembrane region" description="Helical" evidence="1">
    <location>
        <begin position="57"/>
        <end position="79"/>
    </location>
</feature>
<organism evidence="2 3">
    <name type="scientific">Panagrellus redivivus</name>
    <name type="common">Microworm</name>
    <dbReference type="NCBI Taxonomy" id="6233"/>
    <lineage>
        <taxon>Eukaryota</taxon>
        <taxon>Metazoa</taxon>
        <taxon>Ecdysozoa</taxon>
        <taxon>Nematoda</taxon>
        <taxon>Chromadorea</taxon>
        <taxon>Rhabditida</taxon>
        <taxon>Tylenchina</taxon>
        <taxon>Panagrolaimomorpha</taxon>
        <taxon>Panagrolaimoidea</taxon>
        <taxon>Panagrolaimidae</taxon>
        <taxon>Panagrellus</taxon>
    </lineage>
</organism>
<evidence type="ECO:0000256" key="1">
    <source>
        <dbReference type="SAM" id="Phobius"/>
    </source>
</evidence>
<reference evidence="2" key="1">
    <citation type="journal article" date="2013" name="Genetics">
        <title>The draft genome and transcriptome of Panagrellus redivivus are shaped by the harsh demands of a free-living lifestyle.</title>
        <authorList>
            <person name="Srinivasan J."/>
            <person name="Dillman A.R."/>
            <person name="Macchietto M.G."/>
            <person name="Heikkinen L."/>
            <person name="Lakso M."/>
            <person name="Fracchia K.M."/>
            <person name="Antoshechkin I."/>
            <person name="Mortazavi A."/>
            <person name="Wong G."/>
            <person name="Sternberg P.W."/>
        </authorList>
    </citation>
    <scope>NUCLEOTIDE SEQUENCE [LARGE SCALE GENOMIC DNA]</scope>
    <source>
        <strain evidence="2">MT8872</strain>
    </source>
</reference>
<keyword evidence="1" id="KW-0812">Transmembrane</keyword>
<dbReference type="Pfam" id="PF10318">
    <property type="entry name" value="7TM_GPCR_Srh"/>
    <property type="match status" value="1"/>
</dbReference>
<keyword evidence="1" id="KW-1133">Transmembrane helix</keyword>
<evidence type="ECO:0000313" key="2">
    <source>
        <dbReference type="Proteomes" id="UP000492821"/>
    </source>
</evidence>
<feature type="transmembrane region" description="Helical" evidence="1">
    <location>
        <begin position="115"/>
        <end position="137"/>
    </location>
</feature>
<protein>
    <submittedName>
        <fullName evidence="3">G_PROTEIN_RECEP_F1_2 domain-containing protein</fullName>
    </submittedName>
</protein>
<dbReference type="InterPro" id="IPR019422">
    <property type="entry name" value="7TM_GPCR_serpentine_rcpt_Srh"/>
</dbReference>
<name>A0A7E4UT73_PANRE</name>
<dbReference type="AlphaFoldDB" id="A0A7E4UT73"/>
<feature type="transmembrane region" description="Helical" evidence="1">
    <location>
        <begin position="174"/>
        <end position="195"/>
    </location>
</feature>
<accession>A0A7E4UT73</accession>
<sequence>MDVLVFLEYIWLNLEGFFQCSYLLISAGICNVSFWSLPIQAIYRYISVARNCNVPSYFPTLLYMAITTLALTTGLPYYLYLTPIKGTFLQTTLDKMPFWANQDTNKFCAIKIMTVGPLLFCSYLATSQTFGFFLMIWSTLKLNKALQNAHVHLSSKTMAVHAQMTKKMLAQATLPGFIAVLLSTIIIVAIFNPVYDGGLYLLLFVPYQSINSMC</sequence>
<dbReference type="WBParaSite" id="Pan_g12558.t1">
    <property type="protein sequence ID" value="Pan_g12558.t1"/>
    <property type="gene ID" value="Pan_g12558"/>
</dbReference>
<proteinExistence type="predicted"/>
<keyword evidence="2" id="KW-1185">Reference proteome</keyword>